<comment type="similarity">
    <text evidence="6">Belongs to the binding-protein-dependent transport system permease family.</text>
</comment>
<keyword evidence="2 6" id="KW-0813">Transport</keyword>
<dbReference type="PROSITE" id="PS50928">
    <property type="entry name" value="ABC_TM1"/>
    <property type="match status" value="1"/>
</dbReference>
<evidence type="ECO:0000256" key="5">
    <source>
        <dbReference type="ARBA" id="ARBA00023136"/>
    </source>
</evidence>
<dbReference type="CDD" id="cd06261">
    <property type="entry name" value="TM_PBP2"/>
    <property type="match status" value="1"/>
</dbReference>
<dbReference type="STRING" id="481446.NIT7645_02494"/>
<dbReference type="NCBIfam" id="TIGR01097">
    <property type="entry name" value="PhnE"/>
    <property type="match status" value="1"/>
</dbReference>
<dbReference type="SUPFAM" id="SSF161098">
    <property type="entry name" value="MetI-like"/>
    <property type="match status" value="1"/>
</dbReference>
<feature type="domain" description="ABC transmembrane type-1" evidence="7">
    <location>
        <begin position="246"/>
        <end position="430"/>
    </location>
</feature>
<name>A0A0H5D0N4_9RHOB</name>
<evidence type="ECO:0000256" key="1">
    <source>
        <dbReference type="ARBA" id="ARBA00004651"/>
    </source>
</evidence>
<dbReference type="InterPro" id="IPR035906">
    <property type="entry name" value="MetI-like_sf"/>
</dbReference>
<proteinExistence type="inferred from homology"/>
<keyword evidence="4 6" id="KW-1133">Transmembrane helix</keyword>
<dbReference type="Gene3D" id="1.10.3720.10">
    <property type="entry name" value="MetI-like"/>
    <property type="match status" value="1"/>
</dbReference>
<keyword evidence="3 6" id="KW-0812">Transmembrane</keyword>
<accession>A0A0H5D0N4</accession>
<feature type="transmembrane region" description="Helical" evidence="6">
    <location>
        <begin position="242"/>
        <end position="270"/>
    </location>
</feature>
<sequence>MTTFDTSVPPTLRKLDMERLFLRKRLVSLAFPLIILAYLVYVFFAFDVPGLAERLNPQNARTFVADSYSYKTHVTRDNRSGEVSVAIEGERKGAYPQGEAPEWVQLATASSDVTTIDLEDGYVVRFGSETVEFDIPGYGTIRATPSRSAGVQAEFPAGDLPDWINASKNRLAITTEAGRLTVTRNRAEVFRYFAGWELFFFTLDSPYHGVGLGKLMTLAATGEAGAIFHDFWTNKMWRHQDVAWAIFETLLMAFLGTMGAGMIALPLAFAATRNFMPLRTIRFATRRLFDFVRGVDSLIWTVVLARAFGPGPLTGALAILVTDTGTFGKIFSEALENVDQKQIEGVASTGAKPAQRYRFGVIPQITPILLSQLLYFLESNTRSATIIGAITGGGIGLLLTQAIITQKDWEEVAYYIVLIILMVMLMDWLSGWLRSRLIKGEQGRKGRKTKSGKALLLP</sequence>
<dbReference type="AlphaFoldDB" id="A0A0H5D0N4"/>
<feature type="transmembrane region" description="Helical" evidence="6">
    <location>
        <begin position="384"/>
        <end position="406"/>
    </location>
</feature>
<evidence type="ECO:0000256" key="4">
    <source>
        <dbReference type="ARBA" id="ARBA00022989"/>
    </source>
</evidence>
<evidence type="ECO:0000313" key="9">
    <source>
        <dbReference type="Proteomes" id="UP000043764"/>
    </source>
</evidence>
<dbReference type="RefSeq" id="WP_050672853.1">
    <property type="nucleotide sequence ID" value="NZ_CVRL01000013.1"/>
</dbReference>
<keyword evidence="9" id="KW-1185">Reference proteome</keyword>
<dbReference type="GO" id="GO:0005886">
    <property type="term" value="C:plasma membrane"/>
    <property type="evidence" value="ECO:0007669"/>
    <property type="project" value="UniProtKB-SubCell"/>
</dbReference>
<dbReference type="PANTHER" id="PTHR30043">
    <property type="entry name" value="PHOSPHONATES TRANSPORT SYSTEM PERMEASE PROTEIN"/>
    <property type="match status" value="1"/>
</dbReference>
<evidence type="ECO:0000256" key="2">
    <source>
        <dbReference type="ARBA" id="ARBA00022448"/>
    </source>
</evidence>
<dbReference type="Proteomes" id="UP000043764">
    <property type="component" value="Unassembled WGS sequence"/>
</dbReference>
<evidence type="ECO:0000259" key="7">
    <source>
        <dbReference type="PROSITE" id="PS50928"/>
    </source>
</evidence>
<dbReference type="PANTHER" id="PTHR30043:SF9">
    <property type="entry name" value="PHOSPHONATES TRANSPORT SYSTEM PERMEASE PROTEIN"/>
    <property type="match status" value="1"/>
</dbReference>
<reference evidence="9" key="1">
    <citation type="submission" date="2015-05" db="EMBL/GenBank/DDBJ databases">
        <authorList>
            <person name="Rodrigo-Torres Lidia"/>
            <person name="Arahal R.David."/>
        </authorList>
    </citation>
    <scope>NUCLEOTIDE SEQUENCE [LARGE SCALE GENOMIC DNA]</scope>
    <source>
        <strain evidence="9">CECT 7321</strain>
    </source>
</reference>
<dbReference type="GO" id="GO:0015416">
    <property type="term" value="F:ABC-type phosphonate transporter activity"/>
    <property type="evidence" value="ECO:0007669"/>
    <property type="project" value="InterPro"/>
</dbReference>
<evidence type="ECO:0000313" key="8">
    <source>
        <dbReference type="EMBL" id="CRL10298.1"/>
    </source>
</evidence>
<feature type="transmembrane region" description="Helical" evidence="6">
    <location>
        <begin position="26"/>
        <end position="46"/>
    </location>
</feature>
<dbReference type="InterPro" id="IPR005769">
    <property type="entry name" value="PhnE/PtxC"/>
</dbReference>
<dbReference type="InterPro" id="IPR000515">
    <property type="entry name" value="MetI-like"/>
</dbReference>
<organism evidence="8 9">
    <name type="scientific">Phaeobacter italicus</name>
    <dbReference type="NCBI Taxonomy" id="481446"/>
    <lineage>
        <taxon>Bacteria</taxon>
        <taxon>Pseudomonadati</taxon>
        <taxon>Pseudomonadota</taxon>
        <taxon>Alphaproteobacteria</taxon>
        <taxon>Rhodobacterales</taxon>
        <taxon>Roseobacteraceae</taxon>
        <taxon>Phaeobacter</taxon>
    </lineage>
</organism>
<evidence type="ECO:0000256" key="3">
    <source>
        <dbReference type="ARBA" id="ARBA00022692"/>
    </source>
</evidence>
<gene>
    <name evidence="8" type="primary">phnE_3</name>
    <name evidence="8" type="ORF">NIT7321_01142</name>
</gene>
<keyword evidence="5 6" id="KW-0472">Membrane</keyword>
<comment type="subcellular location">
    <subcellularLocation>
        <location evidence="1 6">Cell membrane</location>
        <topology evidence="1 6">Multi-pass membrane protein</topology>
    </subcellularLocation>
</comment>
<evidence type="ECO:0000256" key="6">
    <source>
        <dbReference type="RuleBase" id="RU363032"/>
    </source>
</evidence>
<dbReference type="Pfam" id="PF00528">
    <property type="entry name" value="BPD_transp_1"/>
    <property type="match status" value="1"/>
</dbReference>
<protein>
    <submittedName>
        <fullName evidence="8">Phosphate-import permease protein PhnE</fullName>
    </submittedName>
</protein>
<dbReference type="EMBL" id="CVRL01000013">
    <property type="protein sequence ID" value="CRL10298.1"/>
    <property type="molecule type" value="Genomic_DNA"/>
</dbReference>
<feature type="transmembrane region" description="Helical" evidence="6">
    <location>
        <begin position="412"/>
        <end position="429"/>
    </location>
</feature>